<keyword evidence="6" id="KW-0030">Aminoacyl-tRNA synthetase</keyword>
<dbReference type="PRINTS" id="PR00142">
    <property type="entry name" value="RECA"/>
</dbReference>
<evidence type="ECO:0000256" key="7">
    <source>
        <dbReference type="ARBA" id="ARBA00023172"/>
    </source>
</evidence>
<evidence type="ECO:0000256" key="2">
    <source>
        <dbReference type="ARBA" id="ARBA00022598"/>
    </source>
</evidence>
<dbReference type="PROSITE" id="PS50162">
    <property type="entry name" value="RECA_2"/>
    <property type="match status" value="1"/>
</dbReference>
<evidence type="ECO:0000259" key="11">
    <source>
        <dbReference type="PROSITE" id="PS50162"/>
    </source>
</evidence>
<evidence type="ECO:0000256" key="3">
    <source>
        <dbReference type="ARBA" id="ARBA00022741"/>
    </source>
</evidence>
<dbReference type="PANTHER" id="PTHR45900">
    <property type="entry name" value="RECA"/>
    <property type="match status" value="1"/>
</dbReference>
<dbReference type="SUPFAM" id="SSF52540">
    <property type="entry name" value="P-loop containing nucleoside triphosphate hydrolases"/>
    <property type="match status" value="1"/>
</dbReference>
<dbReference type="GO" id="GO:0140664">
    <property type="term" value="F:ATP-dependent DNA damage sensor activity"/>
    <property type="evidence" value="ECO:0007669"/>
    <property type="project" value="InterPro"/>
</dbReference>
<evidence type="ECO:0000313" key="14">
    <source>
        <dbReference type="Proteomes" id="UP000554482"/>
    </source>
</evidence>
<organism evidence="13 14">
    <name type="scientific">Thalictrum thalictroides</name>
    <name type="common">Rue-anemone</name>
    <name type="synonym">Anemone thalictroides</name>
    <dbReference type="NCBI Taxonomy" id="46969"/>
    <lineage>
        <taxon>Eukaryota</taxon>
        <taxon>Viridiplantae</taxon>
        <taxon>Streptophyta</taxon>
        <taxon>Embryophyta</taxon>
        <taxon>Tracheophyta</taxon>
        <taxon>Spermatophyta</taxon>
        <taxon>Magnoliopsida</taxon>
        <taxon>Ranunculales</taxon>
        <taxon>Ranunculaceae</taxon>
        <taxon>Thalictroideae</taxon>
        <taxon>Thalictrum</taxon>
    </lineage>
</organism>
<dbReference type="Gene3D" id="3.40.50.300">
    <property type="entry name" value="P-loop containing nucleotide triphosphate hydrolases"/>
    <property type="match status" value="1"/>
</dbReference>
<comment type="similarity">
    <text evidence="1 8">Belongs to the RecA family.</text>
</comment>
<keyword evidence="9" id="KW-0238">DNA-binding</keyword>
<dbReference type="OrthoDB" id="5957327at2759"/>
<keyword evidence="14" id="KW-1185">Reference proteome</keyword>
<dbReference type="GO" id="GO:0006418">
    <property type="term" value="P:tRNA aminoacylation for protein translation"/>
    <property type="evidence" value="ECO:0007669"/>
    <property type="project" value="InterPro"/>
</dbReference>
<gene>
    <name evidence="13" type="ORF">FRX31_011881</name>
</gene>
<dbReference type="Gene3D" id="3.40.50.620">
    <property type="entry name" value="HUPs"/>
    <property type="match status" value="1"/>
</dbReference>
<dbReference type="EMBL" id="JABWDY010013143">
    <property type="protein sequence ID" value="KAF5198539.1"/>
    <property type="molecule type" value="Genomic_DNA"/>
</dbReference>
<dbReference type="InterPro" id="IPR020588">
    <property type="entry name" value="RecA_ATP-bd"/>
</dbReference>
<protein>
    <submittedName>
        <fullName evidence="13">Reca</fullName>
    </submittedName>
</protein>
<dbReference type="InterPro" id="IPR027417">
    <property type="entry name" value="P-loop_NTPase"/>
</dbReference>
<evidence type="ECO:0000256" key="1">
    <source>
        <dbReference type="ARBA" id="ARBA00009391"/>
    </source>
</evidence>
<dbReference type="InterPro" id="IPR049428">
    <property type="entry name" value="RecA-like_N"/>
</dbReference>
<accession>A0A7J6WMF1</accession>
<dbReference type="CDD" id="cd00983">
    <property type="entry name" value="RecA"/>
    <property type="match status" value="1"/>
</dbReference>
<proteinExistence type="inferred from homology"/>
<dbReference type="GO" id="GO:0003697">
    <property type="term" value="F:single-stranded DNA binding"/>
    <property type="evidence" value="ECO:0007669"/>
    <property type="project" value="InterPro"/>
</dbReference>
<dbReference type="Pfam" id="PF00154">
    <property type="entry name" value="RecA_N"/>
    <property type="match status" value="1"/>
</dbReference>
<name>A0A7J6WMF1_THATH</name>
<dbReference type="Pfam" id="PF00133">
    <property type="entry name" value="tRNA-synt_1"/>
    <property type="match status" value="1"/>
</dbReference>
<dbReference type="InterPro" id="IPR014729">
    <property type="entry name" value="Rossmann-like_a/b/a_fold"/>
</dbReference>
<dbReference type="PANTHER" id="PTHR45900:SF4">
    <property type="entry name" value="DNA REPAIR PROTEIN RECA HOMOLOG 2, MITOCHONDRIAL"/>
    <property type="match status" value="1"/>
</dbReference>
<evidence type="ECO:0000256" key="9">
    <source>
        <dbReference type="RuleBase" id="RU004527"/>
    </source>
</evidence>
<dbReference type="SMART" id="SM00382">
    <property type="entry name" value="AAA"/>
    <property type="match status" value="1"/>
</dbReference>
<dbReference type="InterPro" id="IPR020587">
    <property type="entry name" value="RecA_monomer-monomer_interface"/>
</dbReference>
<evidence type="ECO:0000259" key="12">
    <source>
        <dbReference type="PROSITE" id="PS50163"/>
    </source>
</evidence>
<evidence type="ECO:0000256" key="8">
    <source>
        <dbReference type="RuleBase" id="RU003422"/>
    </source>
</evidence>
<dbReference type="AlphaFoldDB" id="A0A7J6WMF1"/>
<dbReference type="PROSITE" id="PS50163">
    <property type="entry name" value="RECA_3"/>
    <property type="match status" value="1"/>
</dbReference>
<dbReference type="GO" id="GO:0006281">
    <property type="term" value="P:DNA repair"/>
    <property type="evidence" value="ECO:0007669"/>
    <property type="project" value="InterPro"/>
</dbReference>
<feature type="domain" description="RecA family profile 1" evidence="11">
    <location>
        <begin position="166"/>
        <end position="325"/>
    </location>
</feature>
<evidence type="ECO:0000256" key="10">
    <source>
        <dbReference type="SAM" id="MobiDB-lite"/>
    </source>
</evidence>
<keyword evidence="7 9" id="KW-0233">DNA recombination</keyword>
<dbReference type="GO" id="GO:0006310">
    <property type="term" value="P:DNA recombination"/>
    <property type="evidence" value="ECO:0007669"/>
    <property type="project" value="UniProtKB-KW"/>
</dbReference>
<keyword evidence="9" id="KW-0227">DNA damage</keyword>
<dbReference type="SUPFAM" id="SSF52374">
    <property type="entry name" value="Nucleotidylyl transferase"/>
    <property type="match status" value="1"/>
</dbReference>
<evidence type="ECO:0000256" key="4">
    <source>
        <dbReference type="ARBA" id="ARBA00022840"/>
    </source>
</evidence>
<feature type="region of interest" description="Disordered" evidence="10">
    <location>
        <begin position="1"/>
        <end position="20"/>
    </location>
</feature>
<keyword evidence="4 8" id="KW-0067">ATP-binding</keyword>
<dbReference type="InterPro" id="IPR003593">
    <property type="entry name" value="AAA+_ATPase"/>
</dbReference>
<evidence type="ECO:0000256" key="5">
    <source>
        <dbReference type="ARBA" id="ARBA00022917"/>
    </source>
</evidence>
<dbReference type="Proteomes" id="UP000554482">
    <property type="component" value="Unassembled WGS sequence"/>
</dbReference>
<dbReference type="InterPro" id="IPR013765">
    <property type="entry name" value="DNA_recomb/repair_RecA"/>
</dbReference>
<reference evidence="13 14" key="1">
    <citation type="submission" date="2020-06" db="EMBL/GenBank/DDBJ databases">
        <title>Transcriptomic and genomic resources for Thalictrum thalictroides and T. hernandezii: Facilitating candidate gene discovery in an emerging model plant lineage.</title>
        <authorList>
            <person name="Arias T."/>
            <person name="Riano-Pachon D.M."/>
            <person name="Di Stilio V.S."/>
        </authorList>
    </citation>
    <scope>NUCLEOTIDE SEQUENCE [LARGE SCALE GENOMIC DNA]</scope>
    <source>
        <strain evidence="14">cv. WT478/WT964</strain>
        <tissue evidence="13">Leaves</tissue>
    </source>
</reference>
<keyword evidence="2" id="KW-0436">Ligase</keyword>
<evidence type="ECO:0000313" key="13">
    <source>
        <dbReference type="EMBL" id="KAF5198539.1"/>
    </source>
</evidence>
<evidence type="ECO:0000256" key="6">
    <source>
        <dbReference type="ARBA" id="ARBA00023146"/>
    </source>
</evidence>
<keyword evidence="3 8" id="KW-0547">Nucleotide-binding</keyword>
<sequence>MAAKKAAEGKKQEDGKQKHTVDLPKTTFGMRANSIVREPEIQKLWDDNQVFKRVVDRNNGGSFVLHDGPPYANGNLHIGLALNKILKDIINRYKKGKSDMINSKRIYSRTFSSVVDIISEYQCDEPHDNEKAMEKDAALRFAISRVASEFGRESMLSLQRFFGLRYTPIVPTGSLKLDLALGVGGLPKGRIVEIYGPESSGKTTLALHIIKEAQKNGGYCAFLDVENALDPFLAESIGVNTDNLLIARPNSAENLLSIAHTLARSGSVEVIVVDSVAALTSQREIDVGIDGHCREVQSRLMTKALKKISSTLCQSKTLLVFLNQVRRRPSEGFGRGAEITCGGNALEFYSAVRLKIARKGLIQKEDEIAGLSVCVQIVKNKLAPAMTNADLDIIYGRGFAYEAEILEMACQQGVISKRESGYCIEGEILKDKYEAERQKMGEMSVCRISPALSGMSVSSSAEYSSGAVLHWLCTYFSWSTSFAPSSSTFA</sequence>
<comment type="caution">
    <text evidence="13">The sequence shown here is derived from an EMBL/GenBank/DDBJ whole genome shotgun (WGS) entry which is preliminary data.</text>
</comment>
<dbReference type="GO" id="GO:0005524">
    <property type="term" value="F:ATP binding"/>
    <property type="evidence" value="ECO:0007669"/>
    <property type="project" value="UniProtKB-KW"/>
</dbReference>
<dbReference type="InterPro" id="IPR002300">
    <property type="entry name" value="aa-tRNA-synth_Ia"/>
</dbReference>
<dbReference type="GO" id="GO:0004812">
    <property type="term" value="F:aminoacyl-tRNA ligase activity"/>
    <property type="evidence" value="ECO:0007669"/>
    <property type="project" value="UniProtKB-KW"/>
</dbReference>
<keyword evidence="5" id="KW-0648">Protein biosynthesis</keyword>
<feature type="domain" description="RecA family profile 2" evidence="12">
    <location>
        <begin position="333"/>
        <end position="404"/>
    </location>
</feature>
<dbReference type="NCBIfam" id="TIGR02012">
    <property type="entry name" value="tigrfam_recA"/>
    <property type="match status" value="1"/>
</dbReference>